<dbReference type="AlphaFoldDB" id="A0A1G9U4Z9"/>
<dbReference type="InterPro" id="IPR043128">
    <property type="entry name" value="Rev_trsase/Diguanyl_cyclase"/>
</dbReference>
<comment type="similarity">
    <text evidence="1">Belongs to the DNA polymerase type-Y family.</text>
</comment>
<sequence length="431" mass="48433">MPDGSAPRAVALVDANNFYVSCERVFDPRLIGRPVVVLSNNDGCVIARSNEAKALGIPMGEPAFKIEKMVDQHHIAVYSSNYTLYGDLSRRVMEVLAQYTPNLEVYSIDEAFLDLDNLIGRDLQEYGREIQRTVGQWLGIPVSIGVAETKTLAKIANRLAKKSPKAQGVLALFDPRHVEAALERTPIGEVWGIGHRYADFLHRNHIQTAAQFRRTPPDWIKKHLKIIGLRTWKELWGYRCIGLETQPAPSKSICTSRSFGHPVQELSPLQEAVATYTARAAEKLRKQSLVAGMIAVFITTSRFKEEGYYSNNMSVTLPEATSSTISLTQHAHQALTRIYRPGLDYTKAGVLLLELRPEGMVQFNLFDSKEPDEKAKRLMQMMDQINQKLGRDFVHLAAQKARQGGSEWVQQRSKLSPSYTTQLDQLLEVGR</sequence>
<evidence type="ECO:0000259" key="6">
    <source>
        <dbReference type="PROSITE" id="PS50173"/>
    </source>
</evidence>
<dbReference type="PANTHER" id="PTHR11076">
    <property type="entry name" value="DNA REPAIR POLYMERASE UMUC / TRANSFERASE FAMILY MEMBER"/>
    <property type="match status" value="1"/>
</dbReference>
<dbReference type="RefSeq" id="WP_089688170.1">
    <property type="nucleotide sequence ID" value="NZ_FNFO01000015.1"/>
</dbReference>
<dbReference type="InterPro" id="IPR036775">
    <property type="entry name" value="DNA_pol_Y-fam_lit_finger_sf"/>
</dbReference>
<name>A0A1G9U4Z9_9BACT</name>
<evidence type="ECO:0000313" key="7">
    <source>
        <dbReference type="EMBL" id="SDM54958.1"/>
    </source>
</evidence>
<evidence type="ECO:0000256" key="2">
    <source>
        <dbReference type="ARBA" id="ARBA00022763"/>
    </source>
</evidence>
<reference evidence="7 8" key="1">
    <citation type="submission" date="2016-10" db="EMBL/GenBank/DDBJ databases">
        <authorList>
            <person name="de Groot N.N."/>
        </authorList>
    </citation>
    <scope>NUCLEOTIDE SEQUENCE [LARGE SCALE GENOMIC DNA]</scope>
    <source>
        <strain evidence="7 8">DSM 25186</strain>
    </source>
</reference>
<keyword evidence="5" id="KW-0742">SOS response</keyword>
<gene>
    <name evidence="7" type="ORF">SAMN05421823_11589</name>
</gene>
<keyword evidence="4" id="KW-0234">DNA repair</keyword>
<dbReference type="CDD" id="cd01700">
    <property type="entry name" value="PolY_Pol_V_umuC"/>
    <property type="match status" value="1"/>
</dbReference>
<dbReference type="EMBL" id="FNFO01000015">
    <property type="protein sequence ID" value="SDM54958.1"/>
    <property type="molecule type" value="Genomic_DNA"/>
</dbReference>
<dbReference type="PROSITE" id="PS50173">
    <property type="entry name" value="UMUC"/>
    <property type="match status" value="1"/>
</dbReference>
<proteinExistence type="inferred from homology"/>
<evidence type="ECO:0000256" key="3">
    <source>
        <dbReference type="ARBA" id="ARBA00023199"/>
    </source>
</evidence>
<evidence type="ECO:0000256" key="4">
    <source>
        <dbReference type="ARBA" id="ARBA00023204"/>
    </source>
</evidence>
<dbReference type="STRING" id="1075417.SAMN05421823_11589"/>
<dbReference type="GO" id="GO:0003887">
    <property type="term" value="F:DNA-directed DNA polymerase activity"/>
    <property type="evidence" value="ECO:0007669"/>
    <property type="project" value="TreeGrafter"/>
</dbReference>
<dbReference type="Gene3D" id="3.40.1170.60">
    <property type="match status" value="1"/>
</dbReference>
<dbReference type="InterPro" id="IPR025188">
    <property type="entry name" value="DUF4113"/>
</dbReference>
<dbReference type="Pfam" id="PF11799">
    <property type="entry name" value="IMS_C"/>
    <property type="match status" value="1"/>
</dbReference>
<dbReference type="GO" id="GO:0009432">
    <property type="term" value="P:SOS response"/>
    <property type="evidence" value="ECO:0007669"/>
    <property type="project" value="UniProtKB-KW"/>
</dbReference>
<keyword evidence="2" id="KW-0227">DNA damage</keyword>
<dbReference type="Gene3D" id="3.30.1490.100">
    <property type="entry name" value="DNA polymerase, Y-family, little finger domain"/>
    <property type="match status" value="1"/>
</dbReference>
<dbReference type="InterPro" id="IPR001126">
    <property type="entry name" value="UmuC"/>
</dbReference>
<keyword evidence="8" id="KW-1185">Reference proteome</keyword>
<dbReference type="SUPFAM" id="SSF100879">
    <property type="entry name" value="Lesion bypass DNA polymerase (Y-family), little finger domain"/>
    <property type="match status" value="1"/>
</dbReference>
<dbReference type="GO" id="GO:0042276">
    <property type="term" value="P:error-prone translesion synthesis"/>
    <property type="evidence" value="ECO:0007669"/>
    <property type="project" value="TreeGrafter"/>
</dbReference>
<dbReference type="GO" id="GO:0006281">
    <property type="term" value="P:DNA repair"/>
    <property type="evidence" value="ECO:0007669"/>
    <property type="project" value="UniProtKB-KW"/>
</dbReference>
<dbReference type="Proteomes" id="UP000198510">
    <property type="component" value="Unassembled WGS sequence"/>
</dbReference>
<dbReference type="GO" id="GO:0003684">
    <property type="term" value="F:damaged DNA binding"/>
    <property type="evidence" value="ECO:0007669"/>
    <property type="project" value="InterPro"/>
</dbReference>
<keyword evidence="3" id="KW-0741">SOS mutagenesis</keyword>
<dbReference type="Pfam" id="PF13438">
    <property type="entry name" value="DUF4113"/>
    <property type="match status" value="1"/>
</dbReference>
<evidence type="ECO:0000256" key="1">
    <source>
        <dbReference type="ARBA" id="ARBA00010945"/>
    </source>
</evidence>
<protein>
    <submittedName>
        <fullName evidence="7">DNA polymerase V</fullName>
    </submittedName>
</protein>
<dbReference type="Gene3D" id="1.10.150.20">
    <property type="entry name" value="5' to 3' exonuclease, C-terminal subdomain"/>
    <property type="match status" value="1"/>
</dbReference>
<dbReference type="PANTHER" id="PTHR11076:SF34">
    <property type="entry name" value="PROTEIN UMUC"/>
    <property type="match status" value="1"/>
</dbReference>
<dbReference type="InterPro" id="IPR043502">
    <property type="entry name" value="DNA/RNA_pol_sf"/>
</dbReference>
<evidence type="ECO:0000256" key="5">
    <source>
        <dbReference type="ARBA" id="ARBA00023236"/>
    </source>
</evidence>
<dbReference type="Pfam" id="PF00817">
    <property type="entry name" value="IMS"/>
    <property type="match status" value="1"/>
</dbReference>
<dbReference type="InterPro" id="IPR017961">
    <property type="entry name" value="DNA_pol_Y-fam_little_finger"/>
</dbReference>
<dbReference type="Gene3D" id="3.30.70.270">
    <property type="match status" value="1"/>
</dbReference>
<accession>A0A1G9U4Z9</accession>
<dbReference type="SUPFAM" id="SSF56672">
    <property type="entry name" value="DNA/RNA polymerases"/>
    <property type="match status" value="1"/>
</dbReference>
<evidence type="ECO:0000313" key="8">
    <source>
        <dbReference type="Proteomes" id="UP000198510"/>
    </source>
</evidence>
<dbReference type="OrthoDB" id="9808813at2"/>
<feature type="domain" description="UmuC" evidence="6">
    <location>
        <begin position="10"/>
        <end position="194"/>
    </location>
</feature>
<dbReference type="InterPro" id="IPR050116">
    <property type="entry name" value="DNA_polymerase-Y"/>
</dbReference>
<dbReference type="GO" id="GO:0005829">
    <property type="term" value="C:cytosol"/>
    <property type="evidence" value="ECO:0007669"/>
    <property type="project" value="TreeGrafter"/>
</dbReference>
<organism evidence="7 8">
    <name type="scientific">Catalinimonas alkaloidigena</name>
    <dbReference type="NCBI Taxonomy" id="1075417"/>
    <lineage>
        <taxon>Bacteria</taxon>
        <taxon>Pseudomonadati</taxon>
        <taxon>Bacteroidota</taxon>
        <taxon>Cytophagia</taxon>
        <taxon>Cytophagales</taxon>
        <taxon>Catalimonadaceae</taxon>
        <taxon>Catalinimonas</taxon>
    </lineage>
</organism>